<protein>
    <submittedName>
        <fullName evidence="1">Uncharacterized protein</fullName>
    </submittedName>
</protein>
<dbReference type="EMBL" id="CP060777">
    <property type="protein sequence ID" value="QQK45251.1"/>
    <property type="molecule type" value="Genomic_DNA"/>
</dbReference>
<dbReference type="GeneID" id="90952105"/>
<reference evidence="1 2" key="1">
    <citation type="submission" date="2020-08" db="EMBL/GenBank/DDBJ databases">
        <title>The completed genome sequence of the pathogenic ascomycete fungus Penicillium digitatum.</title>
        <authorList>
            <person name="Wang M."/>
        </authorList>
    </citation>
    <scope>NUCLEOTIDE SEQUENCE [LARGE SCALE GENOMIC DNA]</scope>
    <source>
        <strain evidence="1 2">PdW03</strain>
    </source>
</reference>
<organism evidence="1 2">
    <name type="scientific">Penicillium digitatum</name>
    <name type="common">Green mold</name>
    <dbReference type="NCBI Taxonomy" id="36651"/>
    <lineage>
        <taxon>Eukaryota</taxon>
        <taxon>Fungi</taxon>
        <taxon>Dikarya</taxon>
        <taxon>Ascomycota</taxon>
        <taxon>Pezizomycotina</taxon>
        <taxon>Eurotiomycetes</taxon>
        <taxon>Eurotiomycetidae</taxon>
        <taxon>Eurotiales</taxon>
        <taxon>Aspergillaceae</taxon>
        <taxon>Penicillium</taxon>
    </lineage>
</organism>
<evidence type="ECO:0000313" key="1">
    <source>
        <dbReference type="EMBL" id="QQK45251.1"/>
    </source>
</evidence>
<dbReference type="RefSeq" id="XP_065957249.1">
    <property type="nucleotide sequence ID" value="XM_066099522.1"/>
</dbReference>
<dbReference type="Proteomes" id="UP000595662">
    <property type="component" value="Chromosome 4"/>
</dbReference>
<name>A0A7T6XQ95_PENDI</name>
<dbReference type="AlphaFoldDB" id="A0A7T6XQ95"/>
<sequence>MKISLSPLCQFPSLDLPDLQLGQNSLGIAFGTLHTARTYCYHSKPSSEARKLGVWVLYSVYYACLYTVNVNYCKPRNGRASG</sequence>
<proteinExistence type="predicted"/>
<accession>A0A7T6XQ95</accession>
<evidence type="ECO:0000313" key="2">
    <source>
        <dbReference type="Proteomes" id="UP000595662"/>
    </source>
</evidence>
<gene>
    <name evidence="1" type="ORF">Pdw03_0149</name>
</gene>